<proteinExistence type="predicted"/>
<evidence type="ECO:0000259" key="4">
    <source>
        <dbReference type="PROSITE" id="PS50043"/>
    </source>
</evidence>
<dbReference type="PANTHER" id="PTHR44688">
    <property type="entry name" value="DNA-BINDING TRANSCRIPTIONAL ACTIVATOR DEVR_DOSR"/>
    <property type="match status" value="1"/>
</dbReference>
<dbReference type="AlphaFoldDB" id="A0A0K1Q891"/>
<protein>
    <submittedName>
        <fullName evidence="5">Transcriptional regulator, LuxR family</fullName>
    </submittedName>
</protein>
<dbReference type="InterPro" id="IPR000792">
    <property type="entry name" value="Tscrpt_reg_LuxR_C"/>
</dbReference>
<dbReference type="InterPro" id="IPR016032">
    <property type="entry name" value="Sig_transdc_resp-reg_C-effctor"/>
</dbReference>
<dbReference type="Proteomes" id="UP000064967">
    <property type="component" value="Chromosome"/>
</dbReference>
<dbReference type="SUPFAM" id="SSF46894">
    <property type="entry name" value="C-terminal effector domain of the bipartite response regulators"/>
    <property type="match status" value="1"/>
</dbReference>
<keyword evidence="3" id="KW-0804">Transcription</keyword>
<feature type="domain" description="HTH luxR-type" evidence="4">
    <location>
        <begin position="290"/>
        <end position="355"/>
    </location>
</feature>
<reference evidence="5 6" key="1">
    <citation type="submission" date="2015-08" db="EMBL/GenBank/DDBJ databases">
        <authorList>
            <person name="Babu N.S."/>
            <person name="Beckwith C.J."/>
            <person name="Beseler K.G."/>
            <person name="Brison A."/>
            <person name="Carone J.V."/>
            <person name="Caskin T.P."/>
            <person name="Diamond M."/>
            <person name="Durham M.E."/>
            <person name="Foxe J.M."/>
            <person name="Go M."/>
            <person name="Henderson B.A."/>
            <person name="Jones I.B."/>
            <person name="McGettigan J.A."/>
            <person name="Micheletti S.J."/>
            <person name="Nasrallah M.E."/>
            <person name="Ortiz D."/>
            <person name="Piller C.R."/>
            <person name="Privatt S.R."/>
            <person name="Schneider S.L."/>
            <person name="Sharp S."/>
            <person name="Smith T.C."/>
            <person name="Stanton J.D."/>
            <person name="Ullery H.E."/>
            <person name="Wilson R.J."/>
            <person name="Serrano M.G."/>
            <person name="Buck G."/>
            <person name="Lee V."/>
            <person name="Wang Y."/>
            <person name="Carvalho R."/>
            <person name="Voegtly L."/>
            <person name="Shi R."/>
            <person name="Duckworth R."/>
            <person name="Johnson A."/>
            <person name="Loviza R."/>
            <person name="Walstead R."/>
            <person name="Shah Z."/>
            <person name="Kiflezghi M."/>
            <person name="Wade K."/>
            <person name="Ball S.L."/>
            <person name="Bradley K.W."/>
            <person name="Asai D.J."/>
            <person name="Bowman C.A."/>
            <person name="Russell D.A."/>
            <person name="Pope W.H."/>
            <person name="Jacobs-Sera D."/>
            <person name="Hendrix R.W."/>
            <person name="Hatfull G.F."/>
        </authorList>
    </citation>
    <scope>NUCLEOTIDE SEQUENCE [LARGE SCALE GENOMIC DNA]</scope>
    <source>
        <strain evidence="5 6">DSM 27648</strain>
    </source>
</reference>
<dbReference type="InterPro" id="IPR036388">
    <property type="entry name" value="WH-like_DNA-bd_sf"/>
</dbReference>
<name>A0A0K1Q891_9BACT</name>
<sequence length="356" mass="38338">MSAEAGLDPTDIPPEVAKRLRDVEDALAHYSLDVDNLQGAIEALQLLLGTDKACLYGLRPRDQEDDLVIARTAAVGFPKPNWIAEFDGFLFGRGVKWGSYNAIRPEIAQRNRALCSIDLDRLTRGVNEAVERDLYGRLGFAGQRTLRALVCDGPSLLAWVGVVQPEPTTALQQHLLQRLVPAFQRRLVFERLVGQSLLAQSALEAVFDDIPGAAWVLDGSGNVAHANAAARARLDGEASATRTALRSCARGKHDPARLQVTPLNGGGIARGHVVVEPTAPQTDGPRAIDSAVARFRLTPAQTRVLERVVRGKPNATIAAELGIAERTVEAHLTAILEKAQVGSRAALIVEVFNGSR</sequence>
<dbReference type="RefSeq" id="WP_146652958.1">
    <property type="nucleotide sequence ID" value="NZ_CP012333.1"/>
</dbReference>
<dbReference type="STRING" id="1391654.AKJ09_08621"/>
<gene>
    <name evidence="5" type="ORF">AKJ09_08621</name>
</gene>
<dbReference type="GO" id="GO:0003677">
    <property type="term" value="F:DNA binding"/>
    <property type="evidence" value="ECO:0007669"/>
    <property type="project" value="UniProtKB-KW"/>
</dbReference>
<accession>A0A0K1Q891</accession>
<evidence type="ECO:0000313" key="5">
    <source>
        <dbReference type="EMBL" id="AKV01958.1"/>
    </source>
</evidence>
<dbReference type="PRINTS" id="PR00038">
    <property type="entry name" value="HTHLUXR"/>
</dbReference>
<dbReference type="Gene3D" id="1.10.10.10">
    <property type="entry name" value="Winged helix-like DNA-binding domain superfamily/Winged helix DNA-binding domain"/>
    <property type="match status" value="1"/>
</dbReference>
<dbReference type="KEGG" id="llu:AKJ09_08621"/>
<evidence type="ECO:0000313" key="6">
    <source>
        <dbReference type="Proteomes" id="UP000064967"/>
    </source>
</evidence>
<dbReference type="CDD" id="cd06170">
    <property type="entry name" value="LuxR_C_like"/>
    <property type="match status" value="1"/>
</dbReference>
<evidence type="ECO:0000256" key="1">
    <source>
        <dbReference type="ARBA" id="ARBA00023015"/>
    </source>
</evidence>
<dbReference type="OrthoDB" id="9782655at2"/>
<dbReference type="PROSITE" id="PS50043">
    <property type="entry name" value="HTH_LUXR_2"/>
    <property type="match status" value="1"/>
</dbReference>
<dbReference type="SMART" id="SM00421">
    <property type="entry name" value="HTH_LUXR"/>
    <property type="match status" value="1"/>
</dbReference>
<dbReference type="PROSITE" id="PS00622">
    <property type="entry name" value="HTH_LUXR_1"/>
    <property type="match status" value="1"/>
</dbReference>
<dbReference type="PANTHER" id="PTHR44688:SF16">
    <property type="entry name" value="DNA-BINDING TRANSCRIPTIONAL ACTIVATOR DEVR_DOSR"/>
    <property type="match status" value="1"/>
</dbReference>
<evidence type="ECO:0000256" key="2">
    <source>
        <dbReference type="ARBA" id="ARBA00023125"/>
    </source>
</evidence>
<dbReference type="EMBL" id="CP012333">
    <property type="protein sequence ID" value="AKV01958.1"/>
    <property type="molecule type" value="Genomic_DNA"/>
</dbReference>
<dbReference type="GO" id="GO:0006355">
    <property type="term" value="P:regulation of DNA-templated transcription"/>
    <property type="evidence" value="ECO:0007669"/>
    <property type="project" value="InterPro"/>
</dbReference>
<keyword evidence="6" id="KW-1185">Reference proteome</keyword>
<dbReference type="Pfam" id="PF00196">
    <property type="entry name" value="GerE"/>
    <property type="match status" value="1"/>
</dbReference>
<organism evidence="5 6">
    <name type="scientific">Labilithrix luteola</name>
    <dbReference type="NCBI Taxonomy" id="1391654"/>
    <lineage>
        <taxon>Bacteria</taxon>
        <taxon>Pseudomonadati</taxon>
        <taxon>Myxococcota</taxon>
        <taxon>Polyangia</taxon>
        <taxon>Polyangiales</taxon>
        <taxon>Labilitrichaceae</taxon>
        <taxon>Labilithrix</taxon>
    </lineage>
</organism>
<evidence type="ECO:0000256" key="3">
    <source>
        <dbReference type="ARBA" id="ARBA00023163"/>
    </source>
</evidence>
<keyword evidence="1" id="KW-0805">Transcription regulation</keyword>
<keyword evidence="2" id="KW-0238">DNA-binding</keyword>